<gene>
    <name evidence="1" type="ORF">MONAX_5E032353</name>
</gene>
<comment type="caution">
    <text evidence="1">The sequence shown here is derived from an EMBL/GenBank/DDBJ whole genome shotgun (WGS) entry which is preliminary data.</text>
</comment>
<organism evidence="1 2">
    <name type="scientific">Marmota monax</name>
    <name type="common">Woodchuck</name>
    <dbReference type="NCBI Taxonomy" id="9995"/>
    <lineage>
        <taxon>Eukaryota</taxon>
        <taxon>Metazoa</taxon>
        <taxon>Chordata</taxon>
        <taxon>Craniata</taxon>
        <taxon>Vertebrata</taxon>
        <taxon>Euteleostomi</taxon>
        <taxon>Mammalia</taxon>
        <taxon>Eutheria</taxon>
        <taxon>Euarchontoglires</taxon>
        <taxon>Glires</taxon>
        <taxon>Rodentia</taxon>
        <taxon>Sciuromorpha</taxon>
        <taxon>Sciuridae</taxon>
        <taxon>Xerinae</taxon>
        <taxon>Marmotini</taxon>
        <taxon>Marmota</taxon>
    </lineage>
</organism>
<dbReference type="Proteomes" id="UP000335636">
    <property type="component" value="Unassembled WGS sequence"/>
</dbReference>
<dbReference type="EMBL" id="CABDUW010000842">
    <property type="protein sequence ID" value="VTJ75939.1"/>
    <property type="molecule type" value="Genomic_DNA"/>
</dbReference>
<name>A0A5E4C4A1_MARMO</name>
<feature type="non-terminal residue" evidence="1">
    <location>
        <position position="1"/>
    </location>
</feature>
<sequence length="54" mass="6150">GPMFVRRTMVAVSNSVFIEEIPGELVLVPTDTWQRMELLAYGMKAICCIQGERY</sequence>
<accession>A0A5E4C4A1</accession>
<keyword evidence="2" id="KW-1185">Reference proteome</keyword>
<reference evidence="1" key="1">
    <citation type="submission" date="2019-04" db="EMBL/GenBank/DDBJ databases">
        <authorList>
            <person name="Alioto T."/>
            <person name="Alioto T."/>
        </authorList>
    </citation>
    <scope>NUCLEOTIDE SEQUENCE [LARGE SCALE GENOMIC DNA]</scope>
</reference>
<protein>
    <submittedName>
        <fullName evidence="1">Uncharacterized protein</fullName>
    </submittedName>
</protein>
<evidence type="ECO:0000313" key="2">
    <source>
        <dbReference type="Proteomes" id="UP000335636"/>
    </source>
</evidence>
<dbReference type="AlphaFoldDB" id="A0A5E4C4A1"/>
<evidence type="ECO:0000313" key="1">
    <source>
        <dbReference type="EMBL" id="VTJ75939.1"/>
    </source>
</evidence>
<proteinExistence type="predicted"/>